<dbReference type="Proteomes" id="UP000254589">
    <property type="component" value="Unassembled WGS sequence"/>
</dbReference>
<dbReference type="AlphaFoldDB" id="A0AAJ4ZA86"/>
<dbReference type="PROSITE" id="PS51208">
    <property type="entry name" value="AUTOTRANSPORTER"/>
    <property type="match status" value="1"/>
</dbReference>
<feature type="signal peptide" evidence="1">
    <location>
        <begin position="1"/>
        <end position="23"/>
    </location>
</feature>
<feature type="chain" id="PRO_5042543432" evidence="1">
    <location>
        <begin position="24"/>
        <end position="1117"/>
    </location>
</feature>
<name>A0AAJ4ZA86_PANPU</name>
<evidence type="ECO:0000313" key="3">
    <source>
        <dbReference type="EMBL" id="SUA89561.1"/>
    </source>
</evidence>
<evidence type="ECO:0000259" key="2">
    <source>
        <dbReference type="PROSITE" id="PS51208"/>
    </source>
</evidence>
<dbReference type="SMART" id="SM00869">
    <property type="entry name" value="Autotransporter"/>
    <property type="match status" value="1"/>
</dbReference>
<keyword evidence="1" id="KW-0732">Signal</keyword>
<feature type="domain" description="Autotransporter" evidence="2">
    <location>
        <begin position="829"/>
        <end position="1117"/>
    </location>
</feature>
<accession>A0AAJ4ZA86</accession>
<evidence type="ECO:0000313" key="4">
    <source>
        <dbReference type="Proteomes" id="UP000254589"/>
    </source>
</evidence>
<dbReference type="InterPro" id="IPR036709">
    <property type="entry name" value="Autotransporte_beta_dom_sf"/>
</dbReference>
<dbReference type="EMBL" id="UGSJ01000001">
    <property type="protein sequence ID" value="SUA89561.1"/>
    <property type="molecule type" value="Genomic_DNA"/>
</dbReference>
<evidence type="ECO:0000256" key="1">
    <source>
        <dbReference type="SAM" id="SignalP"/>
    </source>
</evidence>
<dbReference type="InterPro" id="IPR005546">
    <property type="entry name" value="Autotransporte_beta"/>
</dbReference>
<comment type="caution">
    <text evidence="3">The sequence shown here is derived from an EMBL/GenBank/DDBJ whole genome shotgun (WGS) entry which is preliminary data.</text>
</comment>
<dbReference type="SUPFAM" id="SSF103515">
    <property type="entry name" value="Autotransporter"/>
    <property type="match status" value="1"/>
</dbReference>
<proteinExistence type="predicted"/>
<reference evidence="3 4" key="1">
    <citation type="submission" date="2018-06" db="EMBL/GenBank/DDBJ databases">
        <authorList>
            <consortium name="Pathogen Informatics"/>
            <person name="Doyle S."/>
        </authorList>
    </citation>
    <scope>NUCLEOTIDE SEQUENCE [LARGE SCALE GENOMIC DNA]</scope>
    <source>
        <strain evidence="3 4">NCTC13159</strain>
    </source>
</reference>
<gene>
    <name evidence="3" type="ORF">NCTC13159_01028</name>
</gene>
<organism evidence="3 4">
    <name type="scientific">Pandoraea pulmonicola</name>
    <dbReference type="NCBI Taxonomy" id="93221"/>
    <lineage>
        <taxon>Bacteria</taxon>
        <taxon>Pseudomonadati</taxon>
        <taxon>Pseudomonadota</taxon>
        <taxon>Betaproteobacteria</taxon>
        <taxon>Burkholderiales</taxon>
        <taxon>Burkholderiaceae</taxon>
        <taxon>Pandoraea</taxon>
    </lineage>
</organism>
<protein>
    <submittedName>
        <fullName evidence="3">Uncharacterized protein with a C-terminal OMP (Outer membrane protein) domain</fullName>
    </submittedName>
</protein>
<dbReference type="Gene3D" id="2.40.128.130">
    <property type="entry name" value="Autotransporter beta-domain"/>
    <property type="match status" value="1"/>
</dbReference>
<dbReference type="Pfam" id="PF03797">
    <property type="entry name" value="Autotransporter"/>
    <property type="match status" value="1"/>
</dbReference>
<sequence length="1117" mass="116973">MRTIRMTSVAFAALCTMMSPAKATVEETILDSRGTPFIRAVLFSSTDRAYTEENGTPQFSLGLLSPVQTAQTFGALRHWAEIIRVTPGRSPAIINIGTGATLNNAHAWSPYADGSGEIGTGNPTLVQAALQNSELARPSFFEGHGEITIGKMDFSTAPYTPSQIPLSGKVDLSAVMFHEVAHALGVGSNQDEGTWPATGNPSFRFTTVLDSWSAHLYDDNHRPAKSGQVILTPKDVGISDPTAFDIRTDKGYFTGAHVKEVLAGAMDGIPVKAMGGADLDKPILSHIELKNGLMSHQSYRNYTAFMEAELAALQDIGYDIDRRNFFGRSIYNDGQTLVNDAPFFGRNADGTAYVPNTYNTATQGLGLHIYGSGNTVSQLGDLLTIGAGGAGIRVDGVGNNVTVLPGTRIYADGSNGRGVMFTYGKNHSFTQRGDVQALGAHGIAASFDFGHSALGDTGSVLGDYRGSYIFEQEDQVKPLLPELDGPLVTRADITGRLAGSYASLFMSESGYVQQINIMRGAALYGDILSRYSQRDASGALRLTQLTFGLAPDANGVATEQVDPTFNLRYDGHIVGGNLSLAMRGGTTQINGDHTVYDVSVANGATLTGNSRYTLDPAGAFVNEGTVAPLLTGGFISVAGNYMQTNTGRLLSMLSGDGTFSKLIVSGNAALDGTLAIAPQRGWYASGFSVTSDQWLNASSITGAFANVTTLLSSPTLMASATSLGANTYRVDVARAANAYSRYGTDGNSRQVGAALDRIAGSAGADLQPLVTALDFSAADGSDVARALPQFTPAAYGAMFTGGLLRERQITDMVAAAVGADGVKGKGEGELTGNWRGFAMPFGSGYWRGRSGDMAGASGNTYGVVFGAEKVAGEGRDWTLGVHGAVSGQSTRLDGQTPGSGKTTALDVGVHARFAPDPNAGPHAFALARVGVEDGRVDRTIAVNGYTATPRGTWTGATASATVGGGWRWQLGSTVSAGPLAALDYTALYRPSLTEGNADGARLHLDSKTFNSLRTRLGGELRFELPMVSGNALTANLQATWNHELTGGAITQSASFAGYPGAAFKTRSEVVGRDSLGLQAGVSYRMAKRIVFGAALSSNFYKAGNADIAGSVSATWRF</sequence>